<organism evidence="15 16">
    <name type="scientific">Basidiobolus ranarum</name>
    <dbReference type="NCBI Taxonomy" id="34480"/>
    <lineage>
        <taxon>Eukaryota</taxon>
        <taxon>Fungi</taxon>
        <taxon>Fungi incertae sedis</taxon>
        <taxon>Zoopagomycota</taxon>
        <taxon>Entomophthoromycotina</taxon>
        <taxon>Basidiobolomycetes</taxon>
        <taxon>Basidiobolales</taxon>
        <taxon>Basidiobolaceae</taxon>
        <taxon>Basidiobolus</taxon>
    </lineage>
</organism>
<dbReference type="InterPro" id="IPR010513">
    <property type="entry name" value="KEN_dom"/>
</dbReference>
<evidence type="ECO:0000256" key="12">
    <source>
        <dbReference type="SAM" id="MobiDB-lite"/>
    </source>
</evidence>
<evidence type="ECO:0000256" key="6">
    <source>
        <dbReference type="ARBA" id="ARBA00022729"/>
    </source>
</evidence>
<evidence type="ECO:0000256" key="7">
    <source>
        <dbReference type="ARBA" id="ARBA00022741"/>
    </source>
</evidence>
<keyword evidence="5" id="KW-0812">Transmembrane</keyword>
<gene>
    <name evidence="15" type="primary">IRE1_2</name>
    <name evidence="15" type="ORF">K7432_009450</name>
</gene>
<dbReference type="Gene3D" id="1.20.1440.180">
    <property type="entry name" value="KEN domain"/>
    <property type="match status" value="1"/>
</dbReference>
<keyword evidence="11" id="KW-0472">Membrane</keyword>
<dbReference type="EC" id="2.7.11.1" evidence="2"/>
<dbReference type="InterPro" id="IPR002372">
    <property type="entry name" value="PQQ_rpt_dom"/>
</dbReference>
<feature type="compositionally biased region" description="Polar residues" evidence="12">
    <location>
        <begin position="547"/>
        <end position="559"/>
    </location>
</feature>
<evidence type="ECO:0000256" key="2">
    <source>
        <dbReference type="ARBA" id="ARBA00012513"/>
    </source>
</evidence>
<proteinExistence type="predicted"/>
<dbReference type="PANTHER" id="PTHR13954">
    <property type="entry name" value="IRE1-RELATED"/>
    <property type="match status" value="1"/>
</dbReference>
<dbReference type="GO" id="GO:0004674">
    <property type="term" value="F:protein serine/threonine kinase activity"/>
    <property type="evidence" value="ECO:0007669"/>
    <property type="project" value="UniProtKB-EC"/>
</dbReference>
<comment type="caution">
    <text evidence="15">The sequence shown here is derived from an EMBL/GenBank/DDBJ whole genome shotgun (WGS) entry which is preliminary data.</text>
</comment>
<keyword evidence="7" id="KW-0547">Nucleotide-binding</keyword>
<reference evidence="15 16" key="1">
    <citation type="submission" date="2023-04" db="EMBL/GenBank/DDBJ databases">
        <title>Genome of Basidiobolus ranarum AG-B5.</title>
        <authorList>
            <person name="Stajich J.E."/>
            <person name="Carter-House D."/>
            <person name="Gryganskyi A."/>
        </authorList>
    </citation>
    <scope>NUCLEOTIDE SEQUENCE [LARGE SCALE GENOMIC DNA]</scope>
    <source>
        <strain evidence="15 16">AG-B5</strain>
    </source>
</reference>
<dbReference type="Gene3D" id="1.10.510.10">
    <property type="entry name" value="Transferase(Phosphotransferase) domain 1"/>
    <property type="match status" value="1"/>
</dbReference>
<dbReference type="CDD" id="cd10422">
    <property type="entry name" value="RNase_Ire1"/>
    <property type="match status" value="1"/>
</dbReference>
<evidence type="ECO:0000256" key="5">
    <source>
        <dbReference type="ARBA" id="ARBA00022692"/>
    </source>
</evidence>
<dbReference type="InterPro" id="IPR000719">
    <property type="entry name" value="Prot_kinase_dom"/>
</dbReference>
<dbReference type="Gene3D" id="2.130.10.10">
    <property type="entry name" value="YVTN repeat-like/Quinoprotein amine dehydrogenase"/>
    <property type="match status" value="1"/>
</dbReference>
<accession>A0ABR2WQ74</accession>
<dbReference type="PROSITE" id="PS51392">
    <property type="entry name" value="KEN"/>
    <property type="match status" value="1"/>
</dbReference>
<dbReference type="PANTHER" id="PTHR13954:SF6">
    <property type="entry name" value="NON-SPECIFIC SERINE_THREONINE PROTEIN KINASE"/>
    <property type="match status" value="1"/>
</dbReference>
<evidence type="ECO:0000256" key="4">
    <source>
        <dbReference type="ARBA" id="ARBA00022679"/>
    </source>
</evidence>
<dbReference type="Pfam" id="PF13360">
    <property type="entry name" value="PQQ_2"/>
    <property type="match status" value="1"/>
</dbReference>
<evidence type="ECO:0000256" key="10">
    <source>
        <dbReference type="ARBA" id="ARBA00022989"/>
    </source>
</evidence>
<keyword evidence="6" id="KW-0732">Signal</keyword>
<keyword evidence="9" id="KW-0067">ATP-binding</keyword>
<evidence type="ECO:0000313" key="15">
    <source>
        <dbReference type="EMBL" id="KAK9763656.1"/>
    </source>
</evidence>
<sequence>MELETSLNILSYATKKDYDALNENPLGLEDRMISPLSDETNSYVADSSQTLMIMLLWRYILFCLTIYGIFKGASALAKAVRTASQSSKSSDSKAVTRPHDPTLLNLILLNTLDGALHGASRNNGKVLWTINTLGGGLLKATPPVPMSAIQNSDVNREEFLPITPPETIPKEGETLYILEPMGDGLIYTFQADDGLQKLPFPVKRLVDMSPYHSDDGMVYVGSKNVKFYAIDSRTGELLYSFDKNEPHELPETTSPMYSAIFIGRAEYQLTIYREEKPHLRWNITYGEFIPDNTDRGMVLPIAPDGTYISSTHDGGVLSQDIDTGDPLWVNRFDSPVISVYDVFSSQDERKRTILSRQLSLQEISSSTILPKTVHSVFIGLYDKTLYALSSDKFPLSSKAEYASIYKNRDDNENSKREHDNVDFSSNKLGNFPDCLLGNHRVMNEVPSLTAGGIQHENQASFRAQLWAYSKKHGPILAFIVVALYLIWQLRMKIGRLSEFFSKLKDDFKAFASEKYNEFSDIRKRKDDMKGDLDESNDPQEDDELIQKSDTTSTHTNNGAPETPKSKKKKRGGRASKGPLEKNDTFAVPQAPKPVTTTPIVETKDGMLKLNLLSISETVLGYGSHGTVVYKGSFDGRDVAVKRLLMDFYDVADHEVKLLLESDDHPNVIRYYCKEQCDKFMYIAVELCPASLYDVIEKGALCSASSLISSLPPSRILYQIIGGIYHLHSLKIVHRDIKPQNILISAPKRRSGEKKAPKILISDFGLCKKLEGEQSSFNNTTNNAGGTIGWRAPECLSADMVSSSHVESSEDSSFSSVAGSTSGRRFRITRAIDIFSTGCVFYYVLSGGEHPFGDRFSREANILKGKHSLHKIDEMVEEGWEAKDLIERMISINPKNRPNAFTVMLHPYFWTSARRLAFLQDVSDRLEYEERDPPSPLLVKFEENGQLVVGPDWYKRIDRVIIENLGKYRKYDGARIRDLLRAMRNKKHHYQDLPEHVKKSFGTFPEGFLNYFTSRFPNLVLHAYYFVAETESLRQEHVFKPYFLPPGEL</sequence>
<dbReference type="InterPro" id="IPR008271">
    <property type="entry name" value="Ser/Thr_kinase_AS"/>
</dbReference>
<dbReference type="SMART" id="SM00580">
    <property type="entry name" value="PUG"/>
    <property type="match status" value="1"/>
</dbReference>
<dbReference type="InterPro" id="IPR011047">
    <property type="entry name" value="Quinoprotein_ADH-like_sf"/>
</dbReference>
<dbReference type="SMART" id="SM00220">
    <property type="entry name" value="S_TKc"/>
    <property type="match status" value="1"/>
</dbReference>
<dbReference type="SUPFAM" id="SSF56112">
    <property type="entry name" value="Protein kinase-like (PK-like)"/>
    <property type="match status" value="1"/>
</dbReference>
<feature type="domain" description="Protein kinase" evidence="13">
    <location>
        <begin position="613"/>
        <end position="908"/>
    </location>
</feature>
<feature type="domain" description="KEN" evidence="14">
    <location>
        <begin position="911"/>
        <end position="1044"/>
    </location>
</feature>
<dbReference type="Pfam" id="PF00069">
    <property type="entry name" value="Pkinase"/>
    <property type="match status" value="1"/>
</dbReference>
<evidence type="ECO:0000313" key="16">
    <source>
        <dbReference type="Proteomes" id="UP001479436"/>
    </source>
</evidence>
<keyword evidence="16" id="KW-1185">Reference proteome</keyword>
<protein>
    <recommendedName>
        <fullName evidence="2">non-specific serine/threonine protein kinase</fullName>
        <ecNumber evidence="2">2.7.11.1</ecNumber>
    </recommendedName>
</protein>
<dbReference type="PROSITE" id="PS50011">
    <property type="entry name" value="PROTEIN_KINASE_DOM"/>
    <property type="match status" value="1"/>
</dbReference>
<evidence type="ECO:0000256" key="3">
    <source>
        <dbReference type="ARBA" id="ARBA00022527"/>
    </source>
</evidence>
<dbReference type="InterPro" id="IPR015943">
    <property type="entry name" value="WD40/YVTN_repeat-like_dom_sf"/>
</dbReference>
<dbReference type="PROSITE" id="PS00108">
    <property type="entry name" value="PROTEIN_KINASE_ST"/>
    <property type="match status" value="1"/>
</dbReference>
<dbReference type="EMBL" id="JASJQH010000584">
    <property type="protein sequence ID" value="KAK9763656.1"/>
    <property type="molecule type" value="Genomic_DNA"/>
</dbReference>
<dbReference type="CDD" id="cd13982">
    <property type="entry name" value="STKc_IRE1"/>
    <property type="match status" value="1"/>
</dbReference>
<dbReference type="SUPFAM" id="SSF50998">
    <property type="entry name" value="Quinoprotein alcohol dehydrogenase-like"/>
    <property type="match status" value="1"/>
</dbReference>
<evidence type="ECO:0000259" key="14">
    <source>
        <dbReference type="PROSITE" id="PS51392"/>
    </source>
</evidence>
<keyword evidence="10" id="KW-1133">Transmembrane helix</keyword>
<dbReference type="InterPro" id="IPR038357">
    <property type="entry name" value="KEN_sf"/>
</dbReference>
<keyword evidence="4 15" id="KW-0808">Transferase</keyword>
<name>A0ABR2WQ74_9FUNG</name>
<feature type="compositionally biased region" description="Acidic residues" evidence="12">
    <location>
        <begin position="533"/>
        <end position="543"/>
    </location>
</feature>
<dbReference type="SMART" id="SM00564">
    <property type="entry name" value="PQQ"/>
    <property type="match status" value="3"/>
</dbReference>
<dbReference type="Gene3D" id="3.30.200.20">
    <property type="entry name" value="Phosphorylase Kinase, domain 1"/>
    <property type="match status" value="1"/>
</dbReference>
<keyword evidence="3" id="KW-0723">Serine/threonine-protein kinase</keyword>
<dbReference type="Pfam" id="PF06479">
    <property type="entry name" value="Ribonuc_2-5A"/>
    <property type="match status" value="1"/>
</dbReference>
<dbReference type="InterPro" id="IPR011009">
    <property type="entry name" value="Kinase-like_dom_sf"/>
</dbReference>
<keyword evidence="8 15" id="KW-0418">Kinase</keyword>
<dbReference type="InterPro" id="IPR045133">
    <property type="entry name" value="IRE1/2-like"/>
</dbReference>
<evidence type="ECO:0000259" key="13">
    <source>
        <dbReference type="PROSITE" id="PS50011"/>
    </source>
</evidence>
<evidence type="ECO:0000256" key="9">
    <source>
        <dbReference type="ARBA" id="ARBA00022840"/>
    </source>
</evidence>
<dbReference type="Proteomes" id="UP001479436">
    <property type="component" value="Unassembled WGS sequence"/>
</dbReference>
<dbReference type="InterPro" id="IPR018391">
    <property type="entry name" value="PQQ_b-propeller_rpt"/>
</dbReference>
<evidence type="ECO:0000256" key="1">
    <source>
        <dbReference type="ARBA" id="ARBA00004479"/>
    </source>
</evidence>
<comment type="subcellular location">
    <subcellularLocation>
        <location evidence="1">Membrane</location>
        <topology evidence="1">Single-pass type I membrane protein</topology>
    </subcellularLocation>
</comment>
<feature type="region of interest" description="Disordered" evidence="12">
    <location>
        <begin position="526"/>
        <end position="597"/>
    </location>
</feature>
<evidence type="ECO:0000256" key="8">
    <source>
        <dbReference type="ARBA" id="ARBA00022777"/>
    </source>
</evidence>
<evidence type="ECO:0000256" key="11">
    <source>
        <dbReference type="ARBA" id="ARBA00023136"/>
    </source>
</evidence>